<dbReference type="InterPro" id="IPR001898">
    <property type="entry name" value="SLC13A/DASS"/>
</dbReference>
<evidence type="ECO:0000256" key="7">
    <source>
        <dbReference type="SAM" id="MobiDB-lite"/>
    </source>
</evidence>
<evidence type="ECO:0000313" key="10">
    <source>
        <dbReference type="Proteomes" id="UP000838412"/>
    </source>
</evidence>
<dbReference type="AlphaFoldDB" id="A0A8J9YKT5"/>
<feature type="transmembrane region" description="Helical" evidence="8">
    <location>
        <begin position="355"/>
        <end position="373"/>
    </location>
</feature>
<dbReference type="Pfam" id="PF00939">
    <property type="entry name" value="Na_sulph_symp"/>
    <property type="match status" value="1"/>
</dbReference>
<feature type="transmembrane region" description="Helical" evidence="8">
    <location>
        <begin position="12"/>
        <end position="35"/>
    </location>
</feature>
<sequence>MANRKSRICKELLRFWKTIVLLVTPVIFSPLPIYFASTENSKVAACGYVVIIMAVYWSTEALPLAVTGLLPLVLFPMLGIQSARDVSINYAKDPIFLLIGSLLFAITIEKWNLHKRIALGVLVTVGVEPKRLMFGMMSATAFLSMWISNTATTAMMIPTAENIISGFSSDVEADHQEKHVQLKKPVHLDEKTGLLSTRTSVRGPYRRPEDLMRMDEHDDIEDTHEDEERPSDLSRKQADRMAKGLLLCTCYAANIGGIATVTGSSTNIMAVEIIEALFPKSHGIDFATWFFFGFPTMILILILAYFYLLWLFVDCGCLLGCRKGDRCKGLCQRSENSAAYEIIKKQYNELGPLSFAEKVVIFHFVLLVLMWVFRDMKFVDDKNGRAAGWTYFFVPGYVTDASTVILVIISLFFWPSRPPSFMCCRDSGGTYPSEPAPPILDWSTVSEKMSWGLVFLLGGGYALADGIKVSGLSTLLGKMFKSASGFPPVALVLTVTTLVSFLTELVSNAPVAAIILPILAYLAEGICMHPYYLLVPATIASSFAFMLPVANPPNAIVLQSDRIQVYDMIRSGFLLNLLGVLSLNFAINTYGIPLYDLDSLPSWGKGFCNGNVTTFASSSSTLLNSTVVPVV</sequence>
<evidence type="ECO:0000256" key="5">
    <source>
        <dbReference type="ARBA" id="ARBA00022989"/>
    </source>
</evidence>
<dbReference type="Proteomes" id="UP000838412">
    <property type="component" value="Chromosome 1"/>
</dbReference>
<evidence type="ECO:0000256" key="1">
    <source>
        <dbReference type="ARBA" id="ARBA00004141"/>
    </source>
</evidence>
<reference evidence="9" key="1">
    <citation type="submission" date="2022-01" db="EMBL/GenBank/DDBJ databases">
        <authorList>
            <person name="Braso-Vives M."/>
        </authorList>
    </citation>
    <scope>NUCLEOTIDE SEQUENCE</scope>
</reference>
<feature type="transmembrane region" description="Helical" evidence="8">
    <location>
        <begin position="244"/>
        <end position="266"/>
    </location>
</feature>
<proteinExistence type="inferred from homology"/>
<feature type="transmembrane region" description="Helical" evidence="8">
    <location>
        <begin position="133"/>
        <end position="157"/>
    </location>
</feature>
<keyword evidence="4 8" id="KW-0812">Transmembrane</keyword>
<dbReference type="InterPro" id="IPR031312">
    <property type="entry name" value="Na/sul_symport_CS"/>
</dbReference>
<keyword evidence="5 8" id="KW-1133">Transmembrane helix</keyword>
<evidence type="ECO:0000256" key="4">
    <source>
        <dbReference type="ARBA" id="ARBA00022692"/>
    </source>
</evidence>
<evidence type="ECO:0000256" key="8">
    <source>
        <dbReference type="SAM" id="Phobius"/>
    </source>
</evidence>
<dbReference type="GO" id="GO:0005886">
    <property type="term" value="C:plasma membrane"/>
    <property type="evidence" value="ECO:0007669"/>
    <property type="project" value="TreeGrafter"/>
</dbReference>
<protein>
    <submittedName>
        <fullName evidence="9">SLC13A2 protein</fullName>
    </submittedName>
</protein>
<feature type="region of interest" description="Disordered" evidence="7">
    <location>
        <begin position="206"/>
        <end position="235"/>
    </location>
</feature>
<dbReference type="OrthoDB" id="6493944at2759"/>
<feature type="transmembrane region" description="Helical" evidence="8">
    <location>
        <begin position="95"/>
        <end position="113"/>
    </location>
</feature>
<keyword evidence="10" id="KW-1185">Reference proteome</keyword>
<evidence type="ECO:0000256" key="6">
    <source>
        <dbReference type="ARBA" id="ARBA00023136"/>
    </source>
</evidence>
<feature type="compositionally biased region" description="Basic and acidic residues" evidence="7">
    <location>
        <begin position="206"/>
        <end position="216"/>
    </location>
</feature>
<feature type="transmembrane region" description="Helical" evidence="8">
    <location>
        <begin position="571"/>
        <end position="592"/>
    </location>
</feature>
<organism evidence="9 10">
    <name type="scientific">Branchiostoma lanceolatum</name>
    <name type="common">Common lancelet</name>
    <name type="synonym">Amphioxus lanceolatum</name>
    <dbReference type="NCBI Taxonomy" id="7740"/>
    <lineage>
        <taxon>Eukaryota</taxon>
        <taxon>Metazoa</taxon>
        <taxon>Chordata</taxon>
        <taxon>Cephalochordata</taxon>
        <taxon>Leptocardii</taxon>
        <taxon>Amphioxiformes</taxon>
        <taxon>Branchiostomatidae</taxon>
        <taxon>Branchiostoma</taxon>
    </lineage>
</organism>
<feature type="transmembrane region" description="Helical" evidence="8">
    <location>
        <begin position="489"/>
        <end position="519"/>
    </location>
</feature>
<dbReference type="PANTHER" id="PTHR10283">
    <property type="entry name" value="SOLUTE CARRIER FAMILY 13 MEMBER"/>
    <property type="match status" value="1"/>
</dbReference>
<accession>A0A8J9YKT5</accession>
<dbReference type="GO" id="GO:0015370">
    <property type="term" value="F:solute:sodium symporter activity"/>
    <property type="evidence" value="ECO:0007669"/>
    <property type="project" value="UniProtKB-ARBA"/>
</dbReference>
<feature type="transmembrane region" description="Helical" evidence="8">
    <location>
        <begin position="47"/>
        <end position="74"/>
    </location>
</feature>
<feature type="transmembrane region" description="Helical" evidence="8">
    <location>
        <begin position="286"/>
        <end position="313"/>
    </location>
</feature>
<dbReference type="CDD" id="cd01115">
    <property type="entry name" value="SLC13_permease"/>
    <property type="match status" value="1"/>
</dbReference>
<evidence type="ECO:0000256" key="3">
    <source>
        <dbReference type="ARBA" id="ARBA00022448"/>
    </source>
</evidence>
<dbReference type="GO" id="GO:0015141">
    <property type="term" value="F:succinate transmembrane transporter activity"/>
    <property type="evidence" value="ECO:0007669"/>
    <property type="project" value="UniProtKB-ARBA"/>
</dbReference>
<dbReference type="PROSITE" id="PS01271">
    <property type="entry name" value="NA_SULFATE"/>
    <property type="match status" value="1"/>
</dbReference>
<evidence type="ECO:0000313" key="9">
    <source>
        <dbReference type="EMBL" id="CAH1232056.1"/>
    </source>
</evidence>
<name>A0A8J9YKT5_BRALA</name>
<evidence type="ECO:0000256" key="2">
    <source>
        <dbReference type="ARBA" id="ARBA00006772"/>
    </source>
</evidence>
<comment type="subcellular location">
    <subcellularLocation>
        <location evidence="1">Membrane</location>
        <topology evidence="1">Multi-pass membrane protein</topology>
    </subcellularLocation>
</comment>
<keyword evidence="6 8" id="KW-0472">Membrane</keyword>
<dbReference type="PANTHER" id="PTHR10283:SF82">
    <property type="entry name" value="SOLUTE CARRIER FAMILY 13 MEMBER 2"/>
    <property type="match status" value="1"/>
</dbReference>
<dbReference type="EMBL" id="OV696686">
    <property type="protein sequence ID" value="CAH1232056.1"/>
    <property type="molecule type" value="Genomic_DNA"/>
</dbReference>
<comment type="similarity">
    <text evidence="2">Belongs to the SLC13A/DASS transporter (TC 2.A.47) family. NADC subfamily.</text>
</comment>
<feature type="transmembrane region" description="Helical" evidence="8">
    <location>
        <begin position="393"/>
        <end position="414"/>
    </location>
</feature>
<keyword evidence="3" id="KW-0813">Transport</keyword>
<feature type="compositionally biased region" description="Basic and acidic residues" evidence="7">
    <location>
        <begin position="226"/>
        <end position="235"/>
    </location>
</feature>
<gene>
    <name evidence="9" type="primary">SLC13A2</name>
    <name evidence="9" type="ORF">BLAG_LOCUS1396</name>
</gene>